<dbReference type="Gene3D" id="3.40.50.2000">
    <property type="entry name" value="Glycogen Phosphorylase B"/>
    <property type="match status" value="3"/>
</dbReference>
<dbReference type="EMBL" id="JBCAWK010000007">
    <property type="protein sequence ID" value="KAK8853460.1"/>
    <property type="molecule type" value="Genomic_DNA"/>
</dbReference>
<proteinExistence type="predicted"/>
<dbReference type="Proteomes" id="UP001388673">
    <property type="component" value="Unassembled WGS sequence"/>
</dbReference>
<keyword evidence="4" id="KW-1185">Reference proteome</keyword>
<feature type="region of interest" description="Disordered" evidence="2">
    <location>
        <begin position="847"/>
        <end position="920"/>
    </location>
</feature>
<dbReference type="RefSeq" id="XP_066802646.1">
    <property type="nucleotide sequence ID" value="XM_066947267.1"/>
</dbReference>
<organism evidence="3 4">
    <name type="scientific">Kwoniella newhampshirensis</name>
    <dbReference type="NCBI Taxonomy" id="1651941"/>
    <lineage>
        <taxon>Eukaryota</taxon>
        <taxon>Fungi</taxon>
        <taxon>Dikarya</taxon>
        <taxon>Basidiomycota</taxon>
        <taxon>Agaricomycotina</taxon>
        <taxon>Tremellomycetes</taxon>
        <taxon>Tremellales</taxon>
        <taxon>Cryptococcaceae</taxon>
        <taxon>Kwoniella</taxon>
    </lineage>
</organism>
<accession>A0AAW0YYB7</accession>
<protein>
    <recommendedName>
        <fullName evidence="5">Glycosyltransferase family 28 N-terminal domain-containing protein</fullName>
    </recommendedName>
</protein>
<dbReference type="InterPro" id="IPR002213">
    <property type="entry name" value="UDP_glucos_trans"/>
</dbReference>
<dbReference type="PANTHER" id="PTHR48050:SF13">
    <property type="entry name" value="STEROL 3-BETA-GLUCOSYLTRANSFERASE UGT80A2"/>
    <property type="match status" value="1"/>
</dbReference>
<feature type="region of interest" description="Disordered" evidence="2">
    <location>
        <begin position="751"/>
        <end position="788"/>
    </location>
</feature>
<evidence type="ECO:0000256" key="1">
    <source>
        <dbReference type="ARBA" id="ARBA00022679"/>
    </source>
</evidence>
<dbReference type="SUPFAM" id="SSF53756">
    <property type="entry name" value="UDP-Glycosyltransferase/glycogen phosphorylase"/>
    <property type="match status" value="1"/>
</dbReference>
<name>A0AAW0YYB7_9TREE</name>
<keyword evidence="1" id="KW-0808">Transferase</keyword>
<feature type="compositionally biased region" description="Basic and acidic residues" evidence="2">
    <location>
        <begin position="891"/>
        <end position="912"/>
    </location>
</feature>
<dbReference type="InterPro" id="IPR050426">
    <property type="entry name" value="Glycosyltransferase_28"/>
</dbReference>
<gene>
    <name evidence="3" type="ORF">IAR55_004167</name>
</gene>
<evidence type="ECO:0000313" key="4">
    <source>
        <dbReference type="Proteomes" id="UP001388673"/>
    </source>
</evidence>
<evidence type="ECO:0000313" key="3">
    <source>
        <dbReference type="EMBL" id="KAK8853460.1"/>
    </source>
</evidence>
<dbReference type="GO" id="GO:0008194">
    <property type="term" value="F:UDP-glycosyltransferase activity"/>
    <property type="evidence" value="ECO:0007669"/>
    <property type="project" value="InterPro"/>
</dbReference>
<feature type="region of interest" description="Disordered" evidence="2">
    <location>
        <begin position="1"/>
        <end position="67"/>
    </location>
</feature>
<dbReference type="KEGG" id="kne:92181425"/>
<evidence type="ECO:0000256" key="2">
    <source>
        <dbReference type="SAM" id="MobiDB-lite"/>
    </source>
</evidence>
<feature type="compositionally biased region" description="Pro residues" evidence="2">
    <location>
        <begin position="1"/>
        <end position="18"/>
    </location>
</feature>
<dbReference type="PANTHER" id="PTHR48050">
    <property type="entry name" value="STEROL 3-BETA-GLUCOSYLTRANSFERASE"/>
    <property type="match status" value="1"/>
</dbReference>
<sequence length="920" mass="100127">MSEAPPPPYEAGPNPPIIYSPSSSAVPPPSQLSVERRPTPFSSTLSSTTTPRYTASSSASSDLGPSVFSSPGDGLDASASWSKTGDVDVWIDLKAKLPDLEEDLAPSVKEYAVDPSGDVPILNIVMFVVGNSEEIQIYIALALELIIRHSHRVRIATQEAHKGAIERAKQSLGGKVGKDGRALEYKLDIFDIYDSPTSSLAEWCRRPDTLEATFRSFYKSTYWPEPISGSSFAADLIVACPSAVAHIHVAELLGLPLHIVSATPWSPTTAFSQPYTTIRRSNAEARLSAYLSYALIENLMWKSLGKTISDFRQLTLGLPPSDKVIGPGLLDRLKIPFTYCWSSLVASRPADWKEHIDVTGFIYPNPEPYRPDDQLLLFLKEGPPPIYVKLEFDHRLEEGEVPLSIIIGGLKKLGSRVIVAGKGATDFKAPDVFVIPDGEGLPLNYLLANARVAAICHDGGTYVTSMALKNAVPSIIIRTNASSRFWGDRVYEVAAGSRPIPIDELSVEHIASALDDIYSPKVREAVRSLSNHLRSENGTDEVARSIHRHLPLLNMRCDVIPSRAALWYDAERSLRLSGVAAAVLAREGKLSFQQLELNRPREYPVSLADSDPIIGGVQAFFLAITKSIVKVTHMFSNPAPQRVVDIASQQPILVRQIQNPKGGWTWQYERDTRPRMPITDMKSGMREAGQEAWTGMKDGMKGVVMEPLRGLQRAGPIGGILGLVQGSVGLATHSLAGAIRAVELGVEGGLSEARNRSGSGTTTQIYPSSPADVLRSSRAKTSMEEAKSLTEEEKRQILEEYKRAAKIPERVEARKRRQERISQGLDVAAVGHVQGGIALGVTERPDLVSAKSGSNSGVGKWWKGKGKGKGKEKVEATLSPSISISGSSHQHQKEIEQNEKEQEAQAEVERSQRGGFSGGQ</sequence>
<dbReference type="AlphaFoldDB" id="A0AAW0YYB7"/>
<evidence type="ECO:0008006" key="5">
    <source>
        <dbReference type="Google" id="ProtNLM"/>
    </source>
</evidence>
<dbReference type="CDD" id="cd03784">
    <property type="entry name" value="GT1_Gtf-like"/>
    <property type="match status" value="1"/>
</dbReference>
<reference evidence="3 4" key="1">
    <citation type="journal article" date="2024" name="bioRxiv">
        <title>Comparative genomics of Cryptococcus and Kwoniella reveals pathogenesis evolution and contrasting karyotype dynamics via intercentromeric recombination or chromosome fusion.</title>
        <authorList>
            <person name="Coelho M.A."/>
            <person name="David-Palma M."/>
            <person name="Shea T."/>
            <person name="Bowers K."/>
            <person name="McGinley-Smith S."/>
            <person name="Mohammad A.W."/>
            <person name="Gnirke A."/>
            <person name="Yurkov A.M."/>
            <person name="Nowrousian M."/>
            <person name="Sun S."/>
            <person name="Cuomo C.A."/>
            <person name="Heitman J."/>
        </authorList>
    </citation>
    <scope>NUCLEOTIDE SEQUENCE [LARGE SCALE GENOMIC DNA]</scope>
    <source>
        <strain evidence="3 4">CBS 13917</strain>
    </source>
</reference>
<feature type="compositionally biased region" description="Low complexity" evidence="2">
    <location>
        <begin position="879"/>
        <end position="889"/>
    </location>
</feature>
<feature type="compositionally biased region" description="Polar residues" evidence="2">
    <location>
        <begin position="756"/>
        <end position="767"/>
    </location>
</feature>
<dbReference type="GeneID" id="92181425"/>
<comment type="caution">
    <text evidence="3">The sequence shown here is derived from an EMBL/GenBank/DDBJ whole genome shotgun (WGS) entry which is preliminary data.</text>
</comment>
<feature type="compositionally biased region" description="Low complexity" evidence="2">
    <location>
        <begin position="39"/>
        <end position="61"/>
    </location>
</feature>